<dbReference type="OMA" id="HECEAPE"/>
<keyword evidence="2" id="KW-0472">Membrane</keyword>
<reference evidence="4 5" key="1">
    <citation type="submission" date="2014-03" db="EMBL/GenBank/DDBJ databases">
        <title>The Genome Sequence of Plasmodium fragile nilgiri.</title>
        <authorList>
            <consortium name="The Broad Institute Genomics Platform"/>
            <consortium name="The Broad Institute Genome Sequencing Center for Infectious Disease"/>
            <person name="Neafsey D."/>
            <person name="Duraisingh M."/>
            <person name="Young S.K."/>
            <person name="Zeng Q."/>
            <person name="Gargeya S."/>
            <person name="Abouelleil A."/>
            <person name="Alvarado L."/>
            <person name="Chapman S.B."/>
            <person name="Gainer-Dewar J."/>
            <person name="Goldberg J."/>
            <person name="Griggs A."/>
            <person name="Gujja S."/>
            <person name="Hansen M."/>
            <person name="Howarth C."/>
            <person name="Imamovic A."/>
            <person name="Larimer J."/>
            <person name="Pearson M."/>
            <person name="Poon T.W."/>
            <person name="Priest M."/>
            <person name="Roberts A."/>
            <person name="Saif S."/>
            <person name="Shea T."/>
            <person name="Sykes S."/>
            <person name="Wortman J."/>
            <person name="Nusbaum C."/>
            <person name="Birren B."/>
        </authorList>
    </citation>
    <scope>NUCLEOTIDE SEQUENCE [LARGE SCALE GENOMIC DNA]</scope>
    <source>
        <strain evidence="5">nilgiri</strain>
    </source>
</reference>
<evidence type="ECO:0000313" key="5">
    <source>
        <dbReference type="Proteomes" id="UP000054561"/>
    </source>
</evidence>
<dbReference type="EMBL" id="KQ001726">
    <property type="protein sequence ID" value="KJP85432.1"/>
    <property type="molecule type" value="Genomic_DNA"/>
</dbReference>
<feature type="compositionally biased region" description="Low complexity" evidence="1">
    <location>
        <begin position="36"/>
        <end position="93"/>
    </location>
</feature>
<proteinExistence type="predicted"/>
<accession>A0A0D9QF24</accession>
<evidence type="ECO:0000256" key="2">
    <source>
        <dbReference type="SAM" id="Phobius"/>
    </source>
</evidence>
<feature type="domain" description="Schizont-infected cell agglutination C-terminal" evidence="3">
    <location>
        <begin position="266"/>
        <end position="368"/>
    </location>
</feature>
<dbReference type="Proteomes" id="UP000054561">
    <property type="component" value="Unassembled WGS sequence"/>
</dbReference>
<dbReference type="Pfam" id="PF12879">
    <property type="entry name" value="SICA_C"/>
    <property type="match status" value="1"/>
</dbReference>
<keyword evidence="2" id="KW-0812">Transmembrane</keyword>
<name>A0A0D9QF24_PLAFR</name>
<dbReference type="GeneID" id="24270249"/>
<feature type="region of interest" description="Disordered" evidence="1">
    <location>
        <begin position="36"/>
        <end position="235"/>
    </location>
</feature>
<feature type="transmembrane region" description="Helical" evidence="2">
    <location>
        <begin position="248"/>
        <end position="270"/>
    </location>
</feature>
<evidence type="ECO:0000313" key="4">
    <source>
        <dbReference type="EMBL" id="KJP85432.1"/>
    </source>
</evidence>
<feature type="compositionally biased region" description="Pro residues" evidence="1">
    <location>
        <begin position="114"/>
        <end position="128"/>
    </location>
</feature>
<sequence>MQPSMANLTMHLKAQFYRILVLPPILALIEKEATGRTTDSGSSATTDAAAAAPAAPAAEGPEATPRGTSGESSTSSPAGPGSPTTSQGTPGEPNGQGAAGKDGKHEGGGGGNDDPPPLNPPKPKPNPNPDQSGSSGSFSDADVADGVSGGEGTGGGAGAGSSGPGSTGHQNPGSSDPDSTDHGTDNTRGDGGSWGLNLELPKPNGNFGGSYGTGPTPDPHDTSSSTPKEGGPLAPDLTDTVLTATTPVLFFLSAVIVALLGYSVWQYFAYLGQKRRRTYRTVRDVPSPPLDEDILDHLQRGEPPPDYGYTMVTPRRRDKFAARRRRPPRVNRRTIIELHLEVLHECEAPEWENVKHDYLHILVEQFMRGHNGHSSFPNAPSTNQALSRNNVASTLDPPTDIDGIDPCPPHDPDPWRCMDNIQLAADPSASNEDDRWKCMQSIQLDAEQSRAHSNPGDATLDCIHWINWIDRNKHLLQECTTQPWFLQLKADWKQYYQQHATHDVSGHSEHCEHGHIPSADMTKLRLWKEWVAQQHRQLRTYSEQEWFKHLLNNVQEETLPQQGDVPRVETDLEVEHVMTAEDLLRVRDTPRSQLHPLLYLHKPLCAKTWILILALVIEQCELERSLQARELYVDDLLEKL</sequence>
<dbReference type="AlphaFoldDB" id="A0A0D9QF24"/>
<dbReference type="InterPro" id="IPR024288">
    <property type="entry name" value="SICA_C"/>
</dbReference>
<dbReference type="RefSeq" id="XP_012337962.1">
    <property type="nucleotide sequence ID" value="XM_012482539.1"/>
</dbReference>
<feature type="region of interest" description="Disordered" evidence="1">
    <location>
        <begin position="290"/>
        <end position="312"/>
    </location>
</feature>
<gene>
    <name evidence="4" type="ORF">AK88_04935</name>
</gene>
<feature type="compositionally biased region" description="Gly residues" evidence="1">
    <location>
        <begin position="147"/>
        <end position="166"/>
    </location>
</feature>
<evidence type="ECO:0000259" key="3">
    <source>
        <dbReference type="Pfam" id="PF12879"/>
    </source>
</evidence>
<organism evidence="4 5">
    <name type="scientific">Plasmodium fragile</name>
    <dbReference type="NCBI Taxonomy" id="5857"/>
    <lineage>
        <taxon>Eukaryota</taxon>
        <taxon>Sar</taxon>
        <taxon>Alveolata</taxon>
        <taxon>Apicomplexa</taxon>
        <taxon>Aconoidasida</taxon>
        <taxon>Haemosporida</taxon>
        <taxon>Plasmodiidae</taxon>
        <taxon>Plasmodium</taxon>
        <taxon>Plasmodium (Plasmodium)</taxon>
    </lineage>
</organism>
<protein>
    <submittedName>
        <fullName evidence="4">CD99 antigen</fullName>
    </submittedName>
</protein>
<feature type="compositionally biased region" description="Basic and acidic residues" evidence="1">
    <location>
        <begin position="179"/>
        <end position="188"/>
    </location>
</feature>
<evidence type="ECO:0000256" key="1">
    <source>
        <dbReference type="SAM" id="MobiDB-lite"/>
    </source>
</evidence>
<keyword evidence="2" id="KW-1133">Transmembrane helix</keyword>
<dbReference type="VEuPathDB" id="PlasmoDB:AK88_04935"/>
<keyword evidence="5" id="KW-1185">Reference proteome</keyword>